<reference evidence="1" key="1">
    <citation type="journal article" date="2014" name="Front. Microbiol.">
        <title>High frequency of phylogenetically diverse reductive dehalogenase-homologous genes in deep subseafloor sedimentary metagenomes.</title>
        <authorList>
            <person name="Kawai M."/>
            <person name="Futagami T."/>
            <person name="Toyoda A."/>
            <person name="Takaki Y."/>
            <person name="Nishi S."/>
            <person name="Hori S."/>
            <person name="Arai W."/>
            <person name="Tsubouchi T."/>
            <person name="Morono Y."/>
            <person name="Uchiyama I."/>
            <person name="Ito T."/>
            <person name="Fujiyama A."/>
            <person name="Inagaki F."/>
            <person name="Takami H."/>
        </authorList>
    </citation>
    <scope>NUCLEOTIDE SEQUENCE</scope>
    <source>
        <strain evidence="1">Expedition CK06-06</strain>
    </source>
</reference>
<dbReference type="EMBL" id="BARS01017898">
    <property type="protein sequence ID" value="GAF88479.1"/>
    <property type="molecule type" value="Genomic_DNA"/>
</dbReference>
<sequence length="90" mass="9904">NVNKMKGLNLFTGVSLGYSILSVSNELGSDYMGELKSEPHFAPFLGLHLYFWENSPGFFNKLMITSKVYWSVAGDFSGVSGAVGITYKIK</sequence>
<dbReference type="AlphaFoldDB" id="X0T5L3"/>
<organism evidence="1">
    <name type="scientific">marine sediment metagenome</name>
    <dbReference type="NCBI Taxonomy" id="412755"/>
    <lineage>
        <taxon>unclassified sequences</taxon>
        <taxon>metagenomes</taxon>
        <taxon>ecological metagenomes</taxon>
    </lineage>
</organism>
<comment type="caution">
    <text evidence="1">The sequence shown here is derived from an EMBL/GenBank/DDBJ whole genome shotgun (WGS) entry which is preliminary data.</text>
</comment>
<name>X0T5L3_9ZZZZ</name>
<feature type="non-terminal residue" evidence="1">
    <location>
        <position position="1"/>
    </location>
</feature>
<gene>
    <name evidence="1" type="ORF">S01H1_29215</name>
</gene>
<accession>X0T5L3</accession>
<proteinExistence type="predicted"/>
<evidence type="ECO:0000313" key="1">
    <source>
        <dbReference type="EMBL" id="GAF88479.1"/>
    </source>
</evidence>
<protein>
    <submittedName>
        <fullName evidence="1">Uncharacterized protein</fullName>
    </submittedName>
</protein>